<dbReference type="GO" id="GO:0016887">
    <property type="term" value="F:ATP hydrolysis activity"/>
    <property type="evidence" value="ECO:0007669"/>
    <property type="project" value="InterPro"/>
</dbReference>
<name>A0A1H6FCH9_9GAMM</name>
<evidence type="ECO:0000313" key="6">
    <source>
        <dbReference type="Proteomes" id="UP000236724"/>
    </source>
</evidence>
<keyword evidence="5" id="KW-0347">Helicase</keyword>
<dbReference type="EMBL" id="FMSV02000515">
    <property type="protein sequence ID" value="SEH07101.1"/>
    <property type="molecule type" value="Genomic_DNA"/>
</dbReference>
<evidence type="ECO:0000259" key="4">
    <source>
        <dbReference type="SMART" id="SM00382"/>
    </source>
</evidence>
<dbReference type="AlphaFoldDB" id="A0A1H6FCH9"/>
<dbReference type="SUPFAM" id="SSF52540">
    <property type="entry name" value="P-loop containing nucleoside triphosphate hydrolases"/>
    <property type="match status" value="1"/>
</dbReference>
<proteinExistence type="inferred from homology"/>
<gene>
    <name evidence="5" type="ORF">MBHS_02970</name>
</gene>
<keyword evidence="2" id="KW-0067">ATP-binding</keyword>
<reference evidence="5 6" key="1">
    <citation type="submission" date="2016-10" db="EMBL/GenBank/DDBJ databases">
        <authorList>
            <person name="de Groot N.N."/>
        </authorList>
    </citation>
    <scope>NUCLEOTIDE SEQUENCE [LARGE SCALE GENOMIC DNA]</scope>
    <source>
        <strain evidence="5">MBHS1</strain>
    </source>
</reference>
<dbReference type="InterPro" id="IPR003593">
    <property type="entry name" value="AAA+_ATPase"/>
</dbReference>
<dbReference type="PANTHER" id="PTHR42759:SF5">
    <property type="entry name" value="METHANOL DEHYDROGENASE REGULATOR"/>
    <property type="match status" value="1"/>
</dbReference>
<evidence type="ECO:0000256" key="2">
    <source>
        <dbReference type="ARBA" id="ARBA00022840"/>
    </source>
</evidence>
<dbReference type="Gene3D" id="3.40.50.300">
    <property type="entry name" value="P-loop containing nucleotide triphosphate hydrolases"/>
    <property type="match status" value="1"/>
</dbReference>
<feature type="domain" description="AAA+ ATPase" evidence="4">
    <location>
        <begin position="37"/>
        <end position="178"/>
    </location>
</feature>
<dbReference type="GO" id="GO:0004386">
    <property type="term" value="F:helicase activity"/>
    <property type="evidence" value="ECO:0007669"/>
    <property type="project" value="UniProtKB-KW"/>
</dbReference>
<protein>
    <submittedName>
        <fullName evidence="5">Holliday junction DNA helicase RuvB</fullName>
    </submittedName>
</protein>
<keyword evidence="5" id="KW-0378">Hydrolase</keyword>
<dbReference type="InterPro" id="IPR011703">
    <property type="entry name" value="ATPase_AAA-3"/>
</dbReference>
<sequence length="314" mass="35007">MKQTEVTQLYQNLLSHISTVMQGQENAIRKLLAAFATGGHILLEDLPGTGKTTLAKALSQSLDASFHRIQFTPDLLPSDILGVSIFDQREQNFKFHQGPVFTEILLADEINRASPRTQSALLEAMAERQVSIDGQSYALHDTFFVIATQNPVEFHGTYPLPEAQMDRFAMSFSLGYVSHEEEVNILSRQQGQVTDQFNLQACISRTEIQQLRQQVLQIRISTELKHYIVELIRATRIATGVELGASPRAALAIMKLAQALALFDGLEYVTPDQIQEIATPVIAHRLKIDSQARFSGRNAEDIVQEILQQVAVPV</sequence>
<dbReference type="FunFam" id="3.40.50.300:FF:000640">
    <property type="entry name" value="MoxR family ATPase"/>
    <property type="match status" value="1"/>
</dbReference>
<dbReference type="Pfam" id="PF07726">
    <property type="entry name" value="AAA_3"/>
    <property type="match status" value="1"/>
</dbReference>
<evidence type="ECO:0000313" key="5">
    <source>
        <dbReference type="EMBL" id="SEH07101.1"/>
    </source>
</evidence>
<organism evidence="5 6">
    <name type="scientific">Candidatus Venteria ishoeyi</name>
    <dbReference type="NCBI Taxonomy" id="1899563"/>
    <lineage>
        <taxon>Bacteria</taxon>
        <taxon>Pseudomonadati</taxon>
        <taxon>Pseudomonadota</taxon>
        <taxon>Gammaproteobacteria</taxon>
        <taxon>Thiotrichales</taxon>
        <taxon>Thiotrichaceae</taxon>
        <taxon>Venteria</taxon>
    </lineage>
</organism>
<dbReference type="RefSeq" id="WP_103920805.1">
    <property type="nucleotide sequence ID" value="NZ_FMSV02000515.1"/>
</dbReference>
<dbReference type="InterPro" id="IPR041628">
    <property type="entry name" value="ChlI/MoxR_AAA_lid"/>
</dbReference>
<evidence type="ECO:0000256" key="3">
    <source>
        <dbReference type="ARBA" id="ARBA00061607"/>
    </source>
</evidence>
<evidence type="ECO:0000256" key="1">
    <source>
        <dbReference type="ARBA" id="ARBA00022741"/>
    </source>
</evidence>
<dbReference type="SMART" id="SM00382">
    <property type="entry name" value="AAA"/>
    <property type="match status" value="1"/>
</dbReference>
<comment type="similarity">
    <text evidence="3">Belongs to the MoxR family.</text>
</comment>
<keyword evidence="6" id="KW-1185">Reference proteome</keyword>
<dbReference type="Pfam" id="PF17863">
    <property type="entry name" value="AAA_lid_2"/>
    <property type="match status" value="1"/>
</dbReference>
<dbReference type="InterPro" id="IPR050764">
    <property type="entry name" value="CbbQ/NirQ/NorQ/GpvN"/>
</dbReference>
<dbReference type="OrthoDB" id="9808397at2"/>
<dbReference type="GO" id="GO:0005524">
    <property type="term" value="F:ATP binding"/>
    <property type="evidence" value="ECO:0007669"/>
    <property type="project" value="UniProtKB-KW"/>
</dbReference>
<dbReference type="Gene3D" id="1.10.8.80">
    <property type="entry name" value="Magnesium chelatase subunit I, C-Terminal domain"/>
    <property type="match status" value="1"/>
</dbReference>
<dbReference type="PIRSF" id="PIRSF002849">
    <property type="entry name" value="AAA_ATPase_chaperone_MoxR_prd"/>
    <property type="match status" value="1"/>
</dbReference>
<keyword evidence="1" id="KW-0547">Nucleotide-binding</keyword>
<dbReference type="InterPro" id="IPR027417">
    <property type="entry name" value="P-loop_NTPase"/>
</dbReference>
<dbReference type="CDD" id="cd00009">
    <property type="entry name" value="AAA"/>
    <property type="match status" value="1"/>
</dbReference>
<dbReference type="Proteomes" id="UP000236724">
    <property type="component" value="Unassembled WGS sequence"/>
</dbReference>
<accession>A0A1H6FCH9</accession>
<dbReference type="PANTHER" id="PTHR42759">
    <property type="entry name" value="MOXR FAMILY PROTEIN"/>
    <property type="match status" value="1"/>
</dbReference>